<dbReference type="EMBL" id="AP027080">
    <property type="protein sequence ID" value="BDU74347.1"/>
    <property type="molecule type" value="Genomic_DNA"/>
</dbReference>
<keyword evidence="3" id="KW-1185">Reference proteome</keyword>
<sequence>MADPAPPPNAPKACLFHLGRHGGSPLAFRVLDSMDAPAGSAWDALVASASPFLQRPYLRAVEGGLPPGEAMRYATFHEGGRLVGVACFQRTRFQGRPLGERFQGGPVLSFLARNLRLAARPLDFQVLVCGNPMAAGEHGFHFDPAIEPRRAVEALLAALDVARRELEGTGAIDGVLIKDLDAASHPYGESLDRHAFAGLRPEPAMALRLDPSWDSFEAYLGCLASKYRVKARRAYAKSQALRARDLGPEDLLRFQDRWMELFDAVHRRAENRLGRPTFATFLNLRRTLGPEFILRGYFQEDALVGFLTGFVWEGVLEAHLVGLDYALNQELSIYPRLLCDYLDLAIARGCRELHYGRTASEIKSTLGAEPIEQVCYLRHRDCLPNQAARLIAPRLRPETGPLRRPFTQAWYGLHAQPALG</sequence>
<dbReference type="Pfam" id="PF13480">
    <property type="entry name" value="Acetyltransf_6"/>
    <property type="match status" value="1"/>
</dbReference>
<gene>
    <name evidence="2" type="ORF">METEAL_35210</name>
</gene>
<organism evidence="2 3">
    <name type="scientific">Mesoterricola silvestris</name>
    <dbReference type="NCBI Taxonomy" id="2927979"/>
    <lineage>
        <taxon>Bacteria</taxon>
        <taxon>Pseudomonadati</taxon>
        <taxon>Acidobacteriota</taxon>
        <taxon>Holophagae</taxon>
        <taxon>Holophagales</taxon>
        <taxon>Holophagaceae</taxon>
        <taxon>Mesoterricola</taxon>
    </lineage>
</organism>
<dbReference type="Proteomes" id="UP001238179">
    <property type="component" value="Chromosome"/>
</dbReference>
<evidence type="ECO:0000313" key="3">
    <source>
        <dbReference type="Proteomes" id="UP001238179"/>
    </source>
</evidence>
<dbReference type="InterPro" id="IPR016181">
    <property type="entry name" value="Acyl_CoA_acyltransferase"/>
</dbReference>
<name>A0AA48KBH9_9BACT</name>
<dbReference type="KEGG" id="msil:METEAL_35210"/>
<feature type="domain" description="BioF2-like acetyltransferase" evidence="1">
    <location>
        <begin position="229"/>
        <end position="363"/>
    </location>
</feature>
<evidence type="ECO:0000313" key="2">
    <source>
        <dbReference type="EMBL" id="BDU74347.1"/>
    </source>
</evidence>
<dbReference type="SUPFAM" id="SSF55729">
    <property type="entry name" value="Acyl-CoA N-acyltransferases (Nat)"/>
    <property type="match status" value="1"/>
</dbReference>
<evidence type="ECO:0000259" key="1">
    <source>
        <dbReference type="Pfam" id="PF13480"/>
    </source>
</evidence>
<accession>A0AA48KBH9</accession>
<reference evidence="3" key="1">
    <citation type="journal article" date="2023" name="Int. J. Syst. Evol. Microbiol.">
        <title>Mesoterricola silvestris gen. nov., sp. nov., Mesoterricola sediminis sp. nov., Geothrix oryzae sp. nov., Geothrix edaphica sp. nov., Geothrix rubra sp. nov., and Geothrix limicola sp. nov., six novel members of Acidobacteriota isolated from soils.</title>
        <authorList>
            <person name="Itoh H."/>
            <person name="Sugisawa Y."/>
            <person name="Mise K."/>
            <person name="Xu Z."/>
            <person name="Kuniyasu M."/>
            <person name="Ushijima N."/>
            <person name="Kawano K."/>
            <person name="Kobayashi E."/>
            <person name="Shiratori Y."/>
            <person name="Masuda Y."/>
            <person name="Senoo K."/>
        </authorList>
    </citation>
    <scope>NUCLEOTIDE SEQUENCE [LARGE SCALE GENOMIC DNA]</scope>
    <source>
        <strain evidence="3">W79</strain>
    </source>
</reference>
<dbReference type="AlphaFoldDB" id="A0AA48KBH9"/>
<dbReference type="InterPro" id="IPR038740">
    <property type="entry name" value="BioF2-like_GNAT_dom"/>
</dbReference>
<protein>
    <recommendedName>
        <fullName evidence="1">BioF2-like acetyltransferase domain-containing protein</fullName>
    </recommendedName>
</protein>
<proteinExistence type="predicted"/>